<protein>
    <recommendedName>
        <fullName evidence="3">RRM domain-containing protein</fullName>
    </recommendedName>
</protein>
<dbReference type="GO" id="GO:0003723">
    <property type="term" value="F:RNA binding"/>
    <property type="evidence" value="ECO:0007669"/>
    <property type="project" value="UniProtKB-UniRule"/>
</dbReference>
<evidence type="ECO:0000313" key="4">
    <source>
        <dbReference type="EMBL" id="KAG6539138.1"/>
    </source>
</evidence>
<dbReference type="SUPFAM" id="SSF54928">
    <property type="entry name" value="RNA-binding domain, RBD"/>
    <property type="match status" value="1"/>
</dbReference>
<dbReference type="Gene3D" id="3.30.70.330">
    <property type="match status" value="1"/>
</dbReference>
<dbReference type="InterPro" id="IPR012677">
    <property type="entry name" value="Nucleotide-bd_a/b_plait_sf"/>
</dbReference>
<dbReference type="Proteomes" id="UP000734854">
    <property type="component" value="Unassembled WGS sequence"/>
</dbReference>
<evidence type="ECO:0000256" key="1">
    <source>
        <dbReference type="ARBA" id="ARBA00022884"/>
    </source>
</evidence>
<dbReference type="InterPro" id="IPR035979">
    <property type="entry name" value="RBD_domain_sf"/>
</dbReference>
<sequence>MAFHHSGPGSASGSASSSSSGIHFLNSPFGDTTYTKVFVGGLAWETKSEMLRRHFEQFGEILEAVVITDKNTGRSKGYGFVSIAWVTFRDPESAKRACVDPTPVIDGRRANCNLASLGRPHSTLPFGVRPRPVVPYIGGVPVQQVPFVGSPTHQVPVPFSYQHGFPYPQYSYNPYGPEYLYPQTVYNPYTGHHYLQVYGLPGAVNTAIYPHGQIGQPISGGPGYMTIQGYSMPAHQIVQLSGSNVNGMPGATRPVIQTPYPAGIPSNVPAQPHFIVPGHSPQFVQGNGSDQTAV</sequence>
<reference evidence="5 6" key="1">
    <citation type="submission" date="2020-08" db="EMBL/GenBank/DDBJ databases">
        <title>Plant Genome Project.</title>
        <authorList>
            <person name="Zhang R.-G."/>
        </authorList>
    </citation>
    <scope>NUCLEOTIDE SEQUENCE [LARGE SCALE GENOMIC DNA]</scope>
    <source>
        <tissue evidence="5">Rhizome</tissue>
    </source>
</reference>
<gene>
    <name evidence="4" type="ORF">ZIOFF_004291</name>
    <name evidence="5" type="ORF">ZIOFF_004296</name>
</gene>
<dbReference type="SMART" id="SM00360">
    <property type="entry name" value="RRM"/>
    <property type="match status" value="1"/>
</dbReference>
<keyword evidence="6" id="KW-1185">Reference proteome</keyword>
<evidence type="ECO:0000259" key="3">
    <source>
        <dbReference type="PROSITE" id="PS50102"/>
    </source>
</evidence>
<dbReference type="PANTHER" id="PTHR11176:SF57">
    <property type="entry name" value="PROTEIN BOULE"/>
    <property type="match status" value="1"/>
</dbReference>
<evidence type="ECO:0000313" key="6">
    <source>
        <dbReference type="Proteomes" id="UP000734854"/>
    </source>
</evidence>
<evidence type="ECO:0000256" key="2">
    <source>
        <dbReference type="PROSITE-ProRule" id="PRU00176"/>
    </source>
</evidence>
<dbReference type="InterPro" id="IPR000504">
    <property type="entry name" value="RRM_dom"/>
</dbReference>
<dbReference type="CDD" id="cd12384">
    <property type="entry name" value="RRM_RBM24_RBM38_like"/>
    <property type="match status" value="1"/>
</dbReference>
<evidence type="ECO:0000313" key="5">
    <source>
        <dbReference type="EMBL" id="KAG6539143.1"/>
    </source>
</evidence>
<dbReference type="AlphaFoldDB" id="A0A8J5IB41"/>
<dbReference type="Pfam" id="PF00076">
    <property type="entry name" value="RRM_1"/>
    <property type="match status" value="1"/>
</dbReference>
<organism evidence="5 6">
    <name type="scientific">Zingiber officinale</name>
    <name type="common">Ginger</name>
    <name type="synonym">Amomum zingiber</name>
    <dbReference type="NCBI Taxonomy" id="94328"/>
    <lineage>
        <taxon>Eukaryota</taxon>
        <taxon>Viridiplantae</taxon>
        <taxon>Streptophyta</taxon>
        <taxon>Embryophyta</taxon>
        <taxon>Tracheophyta</taxon>
        <taxon>Spermatophyta</taxon>
        <taxon>Magnoliopsida</taxon>
        <taxon>Liliopsida</taxon>
        <taxon>Zingiberales</taxon>
        <taxon>Zingiberaceae</taxon>
        <taxon>Zingiber</taxon>
    </lineage>
</organism>
<dbReference type="PANTHER" id="PTHR11176">
    <property type="entry name" value="BOULE-RELATED"/>
    <property type="match status" value="1"/>
</dbReference>
<dbReference type="PROSITE" id="PS50102">
    <property type="entry name" value="RRM"/>
    <property type="match status" value="1"/>
</dbReference>
<keyword evidence="1 2" id="KW-0694">RNA-binding</keyword>
<dbReference type="EMBL" id="JACMSC010000001">
    <property type="protein sequence ID" value="KAG6539138.1"/>
    <property type="molecule type" value="Genomic_DNA"/>
</dbReference>
<proteinExistence type="predicted"/>
<dbReference type="EMBL" id="JACMSC010000001">
    <property type="protein sequence ID" value="KAG6539143.1"/>
    <property type="molecule type" value="Genomic_DNA"/>
</dbReference>
<name>A0A8J5IB41_ZINOF</name>
<feature type="domain" description="RRM" evidence="3">
    <location>
        <begin position="35"/>
        <end position="83"/>
    </location>
</feature>
<accession>A0A8J5IB41</accession>
<comment type="caution">
    <text evidence="5">The sequence shown here is derived from an EMBL/GenBank/DDBJ whole genome shotgun (WGS) entry which is preliminary data.</text>
</comment>